<dbReference type="OrthoDB" id="43491at2759"/>
<comment type="caution">
    <text evidence="2">The sequence shown here is derived from an EMBL/GenBank/DDBJ whole genome shotgun (WGS) entry which is preliminary data.</text>
</comment>
<keyword evidence="1" id="KW-0812">Transmembrane</keyword>
<evidence type="ECO:0000313" key="3">
    <source>
        <dbReference type="EMBL" id="KAG7362152.1"/>
    </source>
</evidence>
<reference evidence="2" key="1">
    <citation type="journal article" date="2021" name="Sci. Rep.">
        <title>Diploid genomic architecture of Nitzschia inconspicua, an elite biomass production diatom.</title>
        <authorList>
            <person name="Oliver A."/>
            <person name="Podell S."/>
            <person name="Pinowska A."/>
            <person name="Traller J.C."/>
            <person name="Smith S.R."/>
            <person name="McClure R."/>
            <person name="Beliaev A."/>
            <person name="Bohutskyi P."/>
            <person name="Hill E.A."/>
            <person name="Rabines A."/>
            <person name="Zheng H."/>
            <person name="Allen L.Z."/>
            <person name="Kuo A."/>
            <person name="Grigoriev I.V."/>
            <person name="Allen A.E."/>
            <person name="Hazlebeck D."/>
            <person name="Allen E.E."/>
        </authorList>
    </citation>
    <scope>NUCLEOTIDE SEQUENCE</scope>
    <source>
        <strain evidence="2">Hildebrandi</strain>
    </source>
</reference>
<feature type="transmembrane region" description="Helical" evidence="1">
    <location>
        <begin position="247"/>
        <end position="266"/>
    </location>
</feature>
<organism evidence="2 4">
    <name type="scientific">Nitzschia inconspicua</name>
    <dbReference type="NCBI Taxonomy" id="303405"/>
    <lineage>
        <taxon>Eukaryota</taxon>
        <taxon>Sar</taxon>
        <taxon>Stramenopiles</taxon>
        <taxon>Ochrophyta</taxon>
        <taxon>Bacillariophyta</taxon>
        <taxon>Bacillariophyceae</taxon>
        <taxon>Bacillariophycidae</taxon>
        <taxon>Bacillariales</taxon>
        <taxon>Bacillariaceae</taxon>
        <taxon>Nitzschia</taxon>
    </lineage>
</organism>
<keyword evidence="4" id="KW-1185">Reference proteome</keyword>
<evidence type="ECO:0000313" key="2">
    <source>
        <dbReference type="EMBL" id="KAG7339088.1"/>
    </source>
</evidence>
<keyword evidence="1" id="KW-1133">Transmembrane helix</keyword>
<evidence type="ECO:0008006" key="5">
    <source>
        <dbReference type="Google" id="ProtNLM"/>
    </source>
</evidence>
<dbReference type="AlphaFoldDB" id="A0A9K3P938"/>
<feature type="transmembrane region" description="Helical" evidence="1">
    <location>
        <begin position="12"/>
        <end position="37"/>
    </location>
</feature>
<dbReference type="EMBL" id="JAGRRH010000012">
    <property type="protein sequence ID" value="KAG7362152.1"/>
    <property type="molecule type" value="Genomic_DNA"/>
</dbReference>
<dbReference type="EMBL" id="JAGRRH010000041">
    <property type="protein sequence ID" value="KAG7339088.1"/>
    <property type="molecule type" value="Genomic_DNA"/>
</dbReference>
<feature type="transmembrane region" description="Helical" evidence="1">
    <location>
        <begin position="117"/>
        <end position="134"/>
    </location>
</feature>
<accession>A0A9K3P938</accession>
<name>A0A9K3P938_9STRA</name>
<protein>
    <recommendedName>
        <fullName evidence="5">Transmembrane protein</fullName>
    </recommendedName>
</protein>
<evidence type="ECO:0000256" key="1">
    <source>
        <dbReference type="SAM" id="Phobius"/>
    </source>
</evidence>
<keyword evidence="1" id="KW-0472">Membrane</keyword>
<feature type="transmembrane region" description="Helical" evidence="1">
    <location>
        <begin position="301"/>
        <end position="320"/>
    </location>
</feature>
<proteinExistence type="predicted"/>
<dbReference type="Proteomes" id="UP000693970">
    <property type="component" value="Unassembled WGS sequence"/>
</dbReference>
<evidence type="ECO:0000313" key="4">
    <source>
        <dbReference type="Proteomes" id="UP000693970"/>
    </source>
</evidence>
<reference evidence="2" key="2">
    <citation type="submission" date="2021-04" db="EMBL/GenBank/DDBJ databases">
        <authorList>
            <person name="Podell S."/>
        </authorList>
    </citation>
    <scope>NUCLEOTIDE SEQUENCE</scope>
    <source>
        <strain evidence="2">Hildebrandi</strain>
    </source>
</reference>
<gene>
    <name evidence="2" type="ORF">IV203_017665</name>
    <name evidence="3" type="ORF">IV203_025818</name>
</gene>
<feature type="transmembrane region" description="Helical" evidence="1">
    <location>
        <begin position="155"/>
        <end position="173"/>
    </location>
</feature>
<sequence length="340" mass="38263">MRVVVVVVRRIFNPAIFLAVWLLSTKAILSANAFLLLTSNPSVVAPSIIQPFSKLQQQQQQQQKKYGYGRGHVLGTTPQSGRLVKTNFAAFGMIEWSDLLYDDTSIAFDAWEWTNGMGAPAALVAAAVLVTLGETREETAPRKSDGNWARILKRLMRFLLLTSFVLEVVSIFVGNMTGNMCLGHGSQAVAKKMAGYKAPLALLLHHHEFEFLTTQITFLQGLLNWLGAVTVELILPKPKETTSAKRLNKALAAWLISFTLWMLAFYNSHVNFYSDYASMLKRFFVLFWKTYVVDVPLRPMAFLYGPAFLVSIFLTWRAFLTPPEEDDDEEDIIIVSDRSI</sequence>